<evidence type="ECO:0000313" key="1">
    <source>
        <dbReference type="EMBL" id="MBB6036890.1"/>
    </source>
</evidence>
<accession>A0A841FY50</accession>
<dbReference type="Proteomes" id="UP000548476">
    <property type="component" value="Unassembled WGS sequence"/>
</dbReference>
<organism evidence="1 2">
    <name type="scientific">Phytomonospora endophytica</name>
    <dbReference type="NCBI Taxonomy" id="714109"/>
    <lineage>
        <taxon>Bacteria</taxon>
        <taxon>Bacillati</taxon>
        <taxon>Actinomycetota</taxon>
        <taxon>Actinomycetes</taxon>
        <taxon>Micromonosporales</taxon>
        <taxon>Micromonosporaceae</taxon>
        <taxon>Phytomonospora</taxon>
    </lineage>
</organism>
<comment type="caution">
    <text evidence="1">The sequence shown here is derived from an EMBL/GenBank/DDBJ whole genome shotgun (WGS) entry which is preliminary data.</text>
</comment>
<gene>
    <name evidence="1" type="ORF">HNR73_004763</name>
</gene>
<proteinExistence type="predicted"/>
<dbReference type="AlphaFoldDB" id="A0A841FY50"/>
<sequence>MTSLRLVPAVRVLAHRAPGRAATVRQGELPPAKIRPWSEAPDPAELASLVPGRFPLAVEVLAGDAAEVKALLVAAYSAKPDEIAREVLGQIAVEFTGYRDLLRLTVAAEPGGPASDEVHLVARAEDGSACCLSLTAADRDAPTVSPAYLADVAAVLGEYVWLSNNDRLDVTVATETHGLGTAERVPAWWSSSATSARLLTELWDEEPPIALLDEVTLTGFRADFTRHNLDYARSGAWAAQLIDDYDVDDDPQPRFPGDRLVELLTAELLDGAAALAGGPGLVYGLGLPTEVARNEDGIVAVVLFAGPERVTAVAISAAV</sequence>
<dbReference type="RefSeq" id="WP_184789721.1">
    <property type="nucleotide sequence ID" value="NZ_BONT01000058.1"/>
</dbReference>
<protein>
    <submittedName>
        <fullName evidence="1">Uncharacterized protein</fullName>
    </submittedName>
</protein>
<reference evidence="1 2" key="1">
    <citation type="submission" date="2020-08" db="EMBL/GenBank/DDBJ databases">
        <title>Genomic Encyclopedia of Type Strains, Phase IV (KMG-IV): sequencing the most valuable type-strain genomes for metagenomic binning, comparative biology and taxonomic classification.</title>
        <authorList>
            <person name="Goeker M."/>
        </authorList>
    </citation>
    <scope>NUCLEOTIDE SEQUENCE [LARGE SCALE GENOMIC DNA]</scope>
    <source>
        <strain evidence="1 2">YIM 65646</strain>
    </source>
</reference>
<dbReference type="EMBL" id="JACHGT010000010">
    <property type="protein sequence ID" value="MBB6036890.1"/>
    <property type="molecule type" value="Genomic_DNA"/>
</dbReference>
<evidence type="ECO:0000313" key="2">
    <source>
        <dbReference type="Proteomes" id="UP000548476"/>
    </source>
</evidence>
<keyword evidence="2" id="KW-1185">Reference proteome</keyword>
<name>A0A841FY50_9ACTN</name>